<sequence length="669" mass="74452">MNSESQVVQITSAIFSSSTNITAFVIILILSLLALFGTFKSKSIRLKKYAKQSPSILATIGILFSFWGISIGLIGLDLKDMQNSIPSLLDGLKVKFIASLMGIFASIIVRVAQSFSLDKSEIQAEPEKVMIDLLKDIRNSIVNQANNNPDEVIKELKNAINTLSVDFKGQQQILESIRNGLAGEGDASITTQLGKMRLEMRDGFSDLNRLNKINFTEFDYNNKKYLALLNASFVKEINGQNDLLNRSFNSLEDKFADFAKVLAENNSKAFIEALEKAMRDFNNNITEQFGDNFKQLNLAVGKLLEWQEKYKSHVETLTANFEIAVKSVDLIKASFGDLEVRSKSFTEVSSSLHKILQGLDLQLGDLKNHLSAFDDLSKSAKNAFPLIEDNMMKLTTGFKSSAEKSLSDMNDTVKVVGDNLKESTTNMRATLEKQKNTLDVTSQDFKKVVDSTLKSLSNDTKKSIDEYRDALQVAVVEQLNVIESSVEKSNGLIDQSINKASTTFEKSINLTNEALTKATNQLTNVTGSMNSIMEKQEKTLVNVSSKFEESVNKTLTELSTGTQKSLVNYQNKLEGLISEQANTINSTISKAGNAFDHSVKDVAEKHKNVLEQQIKNLDNSLQEELRKSIELLGRNLASLSRKFVDDYSPLTDRLREVVRLADAIKRDRG</sequence>
<protein>
    <recommendedName>
        <fullName evidence="5">MotA/TolQ/ExbB proton channel domain-containing protein</fullName>
    </recommendedName>
</protein>
<feature type="transmembrane region" description="Helical" evidence="2">
    <location>
        <begin position="96"/>
        <end position="112"/>
    </location>
</feature>
<comment type="caution">
    <text evidence="3">The sequence shown here is derived from an EMBL/GenBank/DDBJ whole genome shotgun (WGS) entry which is preliminary data.</text>
</comment>
<keyword evidence="1" id="KW-0175">Coiled coil</keyword>
<evidence type="ECO:0000256" key="1">
    <source>
        <dbReference type="SAM" id="Coils"/>
    </source>
</evidence>
<keyword evidence="2" id="KW-0812">Transmembrane</keyword>
<feature type="transmembrane region" description="Helical" evidence="2">
    <location>
        <begin position="56"/>
        <end position="76"/>
    </location>
</feature>
<keyword evidence="2" id="KW-1133">Transmembrane helix</keyword>
<evidence type="ECO:0000256" key="2">
    <source>
        <dbReference type="SAM" id="Phobius"/>
    </source>
</evidence>
<dbReference type="Proteomes" id="UP000192491">
    <property type="component" value="Unassembled WGS sequence"/>
</dbReference>
<feature type="coiled-coil region" evidence="1">
    <location>
        <begin position="600"/>
        <end position="642"/>
    </location>
</feature>
<accession>A0A1Y1QK28</accession>
<feature type="transmembrane region" description="Helical" evidence="2">
    <location>
        <begin position="12"/>
        <end position="36"/>
    </location>
</feature>
<dbReference type="SUPFAM" id="SSF58113">
    <property type="entry name" value="Apolipoprotein A-I"/>
    <property type="match status" value="1"/>
</dbReference>
<organism evidence="3 4">
    <name type="scientific">Thiothrix lacustris</name>
    <dbReference type="NCBI Taxonomy" id="525917"/>
    <lineage>
        <taxon>Bacteria</taxon>
        <taxon>Pseudomonadati</taxon>
        <taxon>Pseudomonadota</taxon>
        <taxon>Gammaproteobacteria</taxon>
        <taxon>Thiotrichales</taxon>
        <taxon>Thiotrichaceae</taxon>
        <taxon>Thiothrix</taxon>
    </lineage>
</organism>
<evidence type="ECO:0008006" key="5">
    <source>
        <dbReference type="Google" id="ProtNLM"/>
    </source>
</evidence>
<evidence type="ECO:0000313" key="3">
    <source>
        <dbReference type="EMBL" id="OQX07338.1"/>
    </source>
</evidence>
<reference evidence="3 4" key="1">
    <citation type="submission" date="2017-01" db="EMBL/GenBank/DDBJ databases">
        <title>Novel large sulfur bacteria in the metagenomes of groundwater-fed chemosynthetic microbial mats in the Lake Huron basin.</title>
        <authorList>
            <person name="Sharrar A.M."/>
            <person name="Flood B.E."/>
            <person name="Bailey J.V."/>
            <person name="Jones D.S."/>
            <person name="Biddanda B."/>
            <person name="Ruberg S.A."/>
            <person name="Marcus D.N."/>
            <person name="Dick G.J."/>
        </authorList>
    </citation>
    <scope>NUCLEOTIDE SEQUENCE [LARGE SCALE GENOMIC DNA]</scope>
    <source>
        <strain evidence="3">A8</strain>
    </source>
</reference>
<gene>
    <name evidence="3" type="ORF">BWK73_28425</name>
</gene>
<evidence type="ECO:0000313" key="4">
    <source>
        <dbReference type="Proteomes" id="UP000192491"/>
    </source>
</evidence>
<keyword evidence="2" id="KW-0472">Membrane</keyword>
<proteinExistence type="predicted"/>
<dbReference type="AlphaFoldDB" id="A0A1Y1QK28"/>
<name>A0A1Y1QK28_9GAMM</name>
<dbReference type="EMBL" id="MTEJ01000212">
    <property type="protein sequence ID" value="OQX07338.1"/>
    <property type="molecule type" value="Genomic_DNA"/>
</dbReference>